<protein>
    <submittedName>
        <fullName evidence="1">Uncharacterized protein</fullName>
    </submittedName>
</protein>
<evidence type="ECO:0000313" key="1">
    <source>
        <dbReference type="EMBL" id="SOB86434.1"/>
    </source>
</evidence>
<reference evidence="1 2" key="1">
    <citation type="submission" date="2017-07" db="EMBL/GenBank/DDBJ databases">
        <authorList>
            <person name="Sun Z.S."/>
            <person name="Albrecht U."/>
            <person name="Echele G."/>
            <person name="Lee C.C."/>
        </authorList>
    </citation>
    <scope>NUCLEOTIDE SEQUENCE [LARGE SCALE GENOMIC DNA]</scope>
    <source>
        <strain evidence="1 2">CGMCC 1.12672</strain>
    </source>
</reference>
<name>A0A285QXZ7_9SPHN</name>
<keyword evidence="2" id="KW-1185">Reference proteome</keyword>
<organism evidence="1 2">
    <name type="scientific">Sphingomonas guangdongensis</name>
    <dbReference type="NCBI Taxonomy" id="1141890"/>
    <lineage>
        <taxon>Bacteria</taxon>
        <taxon>Pseudomonadati</taxon>
        <taxon>Pseudomonadota</taxon>
        <taxon>Alphaproteobacteria</taxon>
        <taxon>Sphingomonadales</taxon>
        <taxon>Sphingomonadaceae</taxon>
        <taxon>Sphingomonas</taxon>
    </lineage>
</organism>
<gene>
    <name evidence="1" type="ORF">SAMN06297144_1539</name>
</gene>
<dbReference type="AlphaFoldDB" id="A0A285QXZ7"/>
<evidence type="ECO:0000313" key="2">
    <source>
        <dbReference type="Proteomes" id="UP000219494"/>
    </source>
</evidence>
<dbReference type="EMBL" id="OBMI01000002">
    <property type="protein sequence ID" value="SOB86434.1"/>
    <property type="molecule type" value="Genomic_DNA"/>
</dbReference>
<dbReference type="Proteomes" id="UP000219494">
    <property type="component" value="Unassembled WGS sequence"/>
</dbReference>
<sequence>MIGPASSSRLTGVTAVRIEGGGSSRTRAGAAMRGLAGKVAATFSQELDLLGEDRSRQQHRPDIDSYDVNGTARALNRDLGGGAVDEGRLTRSLGEFVTESASLIGARPESRSLGRIDAAIGEAEGEVQGAETIDAALRSIDRTTTLVASDRR</sequence>
<proteinExistence type="predicted"/>
<accession>A0A285QXZ7</accession>
<dbReference type="RefSeq" id="WP_097063465.1">
    <property type="nucleotide sequence ID" value="NZ_OBMI01000002.1"/>
</dbReference>